<protein>
    <recommendedName>
        <fullName evidence="1">HAT C-terminal dimerisation domain-containing protein</fullName>
    </recommendedName>
</protein>
<reference evidence="2 3" key="1">
    <citation type="submission" date="2019-08" db="EMBL/GenBank/DDBJ databases">
        <title>The genome of the soybean aphid Biotype 1, its phylome, world population structure and adaptation to the North American continent.</title>
        <authorList>
            <person name="Giordano R."/>
            <person name="Donthu R.K."/>
            <person name="Hernandez A.G."/>
            <person name="Wright C.L."/>
            <person name="Zimin A.V."/>
        </authorList>
    </citation>
    <scope>NUCLEOTIDE SEQUENCE [LARGE SCALE GENOMIC DNA]</scope>
    <source>
        <tissue evidence="2">Whole aphids</tissue>
    </source>
</reference>
<evidence type="ECO:0000313" key="3">
    <source>
        <dbReference type="Proteomes" id="UP000475862"/>
    </source>
</evidence>
<sequence length="229" mass="26432">MIIDSTALATEMGVESLFENSRGRIKPRRTRKHFDYEHNDEPVIDPKQQFKIHFYYFTLDVAINSVNDRFEQLKKHNNNFSFLYNMKKLKNLTHEELLKHCKDLQILLTDGDLTDINGIEMAHELKSVSAMVDDNLTPYELLTFVINAGDFAPNLSIVLRILLTLPVSVATGERSFSKLKLTKTYLCSTMKNERLCGLVMISIEHEIGQELTEKKLVDDFAKLKARKHL</sequence>
<name>A0A6G0TRQ2_APHGL</name>
<gene>
    <name evidence="2" type="ORF">AGLY_006660</name>
</gene>
<dbReference type="OrthoDB" id="10063284at2759"/>
<dbReference type="InterPro" id="IPR008906">
    <property type="entry name" value="HATC_C_dom"/>
</dbReference>
<organism evidence="2 3">
    <name type="scientific">Aphis glycines</name>
    <name type="common">Soybean aphid</name>
    <dbReference type="NCBI Taxonomy" id="307491"/>
    <lineage>
        <taxon>Eukaryota</taxon>
        <taxon>Metazoa</taxon>
        <taxon>Ecdysozoa</taxon>
        <taxon>Arthropoda</taxon>
        <taxon>Hexapoda</taxon>
        <taxon>Insecta</taxon>
        <taxon>Pterygota</taxon>
        <taxon>Neoptera</taxon>
        <taxon>Paraneoptera</taxon>
        <taxon>Hemiptera</taxon>
        <taxon>Sternorrhyncha</taxon>
        <taxon>Aphidomorpha</taxon>
        <taxon>Aphidoidea</taxon>
        <taxon>Aphididae</taxon>
        <taxon>Aphidini</taxon>
        <taxon>Aphis</taxon>
        <taxon>Aphis</taxon>
    </lineage>
</organism>
<proteinExistence type="predicted"/>
<dbReference type="Proteomes" id="UP000475862">
    <property type="component" value="Unassembled WGS sequence"/>
</dbReference>
<evidence type="ECO:0000313" key="2">
    <source>
        <dbReference type="EMBL" id="KAE9537637.1"/>
    </source>
</evidence>
<evidence type="ECO:0000259" key="1">
    <source>
        <dbReference type="Pfam" id="PF05699"/>
    </source>
</evidence>
<comment type="caution">
    <text evidence="2">The sequence shown here is derived from an EMBL/GenBank/DDBJ whole genome shotgun (WGS) entry which is preliminary data.</text>
</comment>
<dbReference type="PANTHER" id="PTHR46289:SF19">
    <property type="entry name" value="ZINC FINGER MYM-TYPE CONTAINING 1"/>
    <property type="match status" value="1"/>
</dbReference>
<keyword evidence="3" id="KW-1185">Reference proteome</keyword>
<dbReference type="PANTHER" id="PTHR46289">
    <property type="entry name" value="52 KDA REPRESSOR OF THE INHIBITOR OF THE PROTEIN KINASE-LIKE PROTEIN-RELATED"/>
    <property type="match status" value="1"/>
</dbReference>
<feature type="domain" description="HAT C-terminal dimerisation" evidence="1">
    <location>
        <begin position="134"/>
        <end position="206"/>
    </location>
</feature>
<dbReference type="EMBL" id="VYZN01000018">
    <property type="protein sequence ID" value="KAE9537637.1"/>
    <property type="molecule type" value="Genomic_DNA"/>
</dbReference>
<accession>A0A6G0TRQ2</accession>
<dbReference type="Pfam" id="PF05699">
    <property type="entry name" value="Dimer_Tnp_hAT"/>
    <property type="match status" value="1"/>
</dbReference>
<dbReference type="AlphaFoldDB" id="A0A6G0TRQ2"/>
<dbReference type="InterPro" id="IPR052958">
    <property type="entry name" value="IFN-induced_PKR_regulator"/>
</dbReference>
<dbReference type="GO" id="GO:0046983">
    <property type="term" value="F:protein dimerization activity"/>
    <property type="evidence" value="ECO:0007669"/>
    <property type="project" value="InterPro"/>
</dbReference>